<protein>
    <recommendedName>
        <fullName evidence="1">Domain of unknown function DB domain-containing protein</fullName>
    </recommendedName>
</protein>
<name>A0A8J2Q8F6_9BILA</name>
<dbReference type="AlphaFoldDB" id="A0A8J2Q8F6"/>
<proteinExistence type="predicted"/>
<keyword evidence="3" id="KW-1185">Reference proteome</keyword>
<comment type="caution">
    <text evidence="2">The sequence shown here is derived from an EMBL/GenBank/DDBJ whole genome shotgun (WGS) entry which is preliminary data.</text>
</comment>
<feature type="domain" description="Domain of unknown function DB" evidence="1">
    <location>
        <begin position="316"/>
        <end position="418"/>
    </location>
</feature>
<accession>A0A8J2Q8F6</accession>
<evidence type="ECO:0000313" key="3">
    <source>
        <dbReference type="Proteomes" id="UP000746747"/>
    </source>
</evidence>
<organism evidence="2 3">
    <name type="scientific">Cercopithifilaria johnstoni</name>
    <dbReference type="NCBI Taxonomy" id="2874296"/>
    <lineage>
        <taxon>Eukaryota</taxon>
        <taxon>Metazoa</taxon>
        <taxon>Ecdysozoa</taxon>
        <taxon>Nematoda</taxon>
        <taxon>Chromadorea</taxon>
        <taxon>Rhabditida</taxon>
        <taxon>Spirurina</taxon>
        <taxon>Spiruromorpha</taxon>
        <taxon>Filarioidea</taxon>
        <taxon>Onchocercidae</taxon>
        <taxon>Cercopithifilaria</taxon>
    </lineage>
</organism>
<evidence type="ECO:0000313" key="2">
    <source>
        <dbReference type="EMBL" id="CAG9530675.1"/>
    </source>
</evidence>
<sequence>MLSGQQTWFVLPLQSQNQQTQNSSIFTIPTESLLQQSQIENHPRNFQKNLLATIHGTQQQQQQQQQQVSTGATPELVSYMNNDQMLRHRDLPIEPIVHHYHQKAVNETYTTDTAKRVPFPNNNPSQFSMNENGTSLNTEIPSTINVHHHPFASESQSNKQLVKFGTRSNARQQQLPELASLRLALLHIKVPASTISNRQSLNTSRSRHSSSRQFISPYILKRLSGVQPRAQRRPEVSQLPILAIVTSEPNDPTQQFAPRRLSQTSTLDRALLEPVLASQTTTLQPAHTSLKQNRSPIAAEDIRAALLSANNAFLECCKEKNIDAKCESRCNFDIIDRRLLTAMFVGSDPCPRSNGRSLLSCAAQDSDHTNCCRERGVQQTAAGDKCLRFCQMTPGSNFQADVSMLPCWGVLKKIKHCFRLSLIEKHNIQNAT</sequence>
<dbReference type="PANTHER" id="PTHR46705">
    <property type="entry name" value="PROTEIN CBG09805"/>
    <property type="match status" value="1"/>
</dbReference>
<evidence type="ECO:0000259" key="1">
    <source>
        <dbReference type="Pfam" id="PF01682"/>
    </source>
</evidence>
<reference evidence="2" key="1">
    <citation type="submission" date="2021-09" db="EMBL/GenBank/DDBJ databases">
        <authorList>
            <consortium name="Pathogen Informatics"/>
        </authorList>
    </citation>
    <scope>NUCLEOTIDE SEQUENCE</scope>
</reference>
<dbReference type="Proteomes" id="UP000746747">
    <property type="component" value="Unassembled WGS sequence"/>
</dbReference>
<dbReference type="EMBL" id="CAKAEH010000334">
    <property type="protein sequence ID" value="CAG9530675.1"/>
    <property type="molecule type" value="Genomic_DNA"/>
</dbReference>
<dbReference type="InterPro" id="IPR002602">
    <property type="entry name" value="DB"/>
</dbReference>
<dbReference type="PANTHER" id="PTHR46705:SF2">
    <property type="entry name" value="DOMAIN OF UNKNOWN FUNCTION DB DOMAIN-CONTAINING PROTEIN"/>
    <property type="match status" value="1"/>
</dbReference>
<dbReference type="Pfam" id="PF01682">
    <property type="entry name" value="DB"/>
    <property type="match status" value="1"/>
</dbReference>
<gene>
    <name evidence="2" type="ORF">CJOHNSTONI_LOCUS1148</name>
</gene>
<dbReference type="OrthoDB" id="5843172at2759"/>